<evidence type="ECO:0000313" key="3">
    <source>
        <dbReference type="Proteomes" id="UP000001357"/>
    </source>
</evidence>
<dbReference type="AlphaFoldDB" id="A9UVY8"/>
<feature type="signal peptide" evidence="1">
    <location>
        <begin position="1"/>
        <end position="18"/>
    </location>
</feature>
<organism evidence="2 3">
    <name type="scientific">Monosiga brevicollis</name>
    <name type="common">Choanoflagellate</name>
    <dbReference type="NCBI Taxonomy" id="81824"/>
    <lineage>
        <taxon>Eukaryota</taxon>
        <taxon>Choanoflagellata</taxon>
        <taxon>Craspedida</taxon>
        <taxon>Salpingoecidae</taxon>
        <taxon>Monosiga</taxon>
    </lineage>
</organism>
<proteinExistence type="predicted"/>
<dbReference type="GeneID" id="5889910"/>
<name>A9UVY8_MONBE</name>
<gene>
    <name evidence="2" type="ORF">MONBRDRAFT_24286</name>
</gene>
<evidence type="ECO:0000313" key="2">
    <source>
        <dbReference type="EMBL" id="EDQ90471.1"/>
    </source>
</evidence>
<dbReference type="InParanoid" id="A9UVY8"/>
<dbReference type="Proteomes" id="UP000001357">
    <property type="component" value="Unassembled WGS sequence"/>
</dbReference>
<dbReference type="eggNOG" id="ENOG502RAJW">
    <property type="taxonomic scope" value="Eukaryota"/>
</dbReference>
<keyword evidence="1" id="KW-0732">Signal</keyword>
<accession>A9UVY8</accession>
<dbReference type="KEGG" id="mbr:MONBRDRAFT_24286"/>
<reference evidence="2 3" key="1">
    <citation type="journal article" date="2008" name="Nature">
        <title>The genome of the choanoflagellate Monosiga brevicollis and the origin of metazoans.</title>
        <authorList>
            <consortium name="JGI Sequencing"/>
            <person name="King N."/>
            <person name="Westbrook M.J."/>
            <person name="Young S.L."/>
            <person name="Kuo A."/>
            <person name="Abedin M."/>
            <person name="Chapman J."/>
            <person name="Fairclough S."/>
            <person name="Hellsten U."/>
            <person name="Isogai Y."/>
            <person name="Letunic I."/>
            <person name="Marr M."/>
            <person name="Pincus D."/>
            <person name="Putnam N."/>
            <person name="Rokas A."/>
            <person name="Wright K.J."/>
            <person name="Zuzow R."/>
            <person name="Dirks W."/>
            <person name="Good M."/>
            <person name="Goodstein D."/>
            <person name="Lemons D."/>
            <person name="Li W."/>
            <person name="Lyons J.B."/>
            <person name="Morris A."/>
            <person name="Nichols S."/>
            <person name="Richter D.J."/>
            <person name="Salamov A."/>
            <person name="Bork P."/>
            <person name="Lim W.A."/>
            <person name="Manning G."/>
            <person name="Miller W.T."/>
            <person name="McGinnis W."/>
            <person name="Shapiro H."/>
            <person name="Tjian R."/>
            <person name="Grigoriev I.V."/>
            <person name="Rokhsar D."/>
        </authorList>
    </citation>
    <scope>NUCLEOTIDE SEQUENCE [LARGE SCALE GENOMIC DNA]</scope>
    <source>
        <strain evidence="3">MX1 / ATCC 50154</strain>
    </source>
</reference>
<feature type="chain" id="PRO_5002742419" evidence="1">
    <location>
        <begin position="19"/>
        <end position="613"/>
    </location>
</feature>
<protein>
    <submittedName>
        <fullName evidence="2">Uncharacterized protein</fullName>
    </submittedName>
</protein>
<sequence>MAGRLVTIMLALLGCAMSLKVQLELDSNLPAAVGPRVAELVAQTGAQLVTSNADVVWSCGNTSYSHLVSADIEKLGPEGYTVRAFLHQSPQLVVAAGRAPTPLPYDRHYAQVAGRGDAYACYAALQMAGFAFLHPLTPIVPESLNVSAIANTSSSPRWPLRGFHIHTQHPLELTDLLTGFDLTANGTVLETWEAMQPDMALLAEWCLANLQNRYGSGISPNPKSGSSLIEWLPLWARDWGSFALGPIRQGRLLNLTKVVRGFGLHAGADAAIALQQQHAFALVNSTSDLSLAPASIASRMQWLAEAGFDFLSTENGFSEFTHPECSLMLDWINITAQQAAANQMTAYIKVHISSGQVCPNYTDPMSGGPINFNYLPIFADDRMGVMPHTVQYYNYEDPANTYGNVNFTSMFDFLFYALETNRSVVYHPETAYWINYDSSVPLFLPIYAYGRVSDLRFIKAHEQRVNKTMAGQMDFDSGWEWGYWLQDVITARSAWDVCGPADGCASDQDALAKALTPVVQPFGSAAEDLRQLLLRFIKDQRELLIFGNYSGAVLPTDDTGYVKLNGQAYMQGWDPYSEIPAIVDPIDSVQPVKLGFDAIWMGEEPDYWTKVCR</sequence>
<dbReference type="RefSeq" id="XP_001744522.1">
    <property type="nucleotide sequence ID" value="XM_001744470.1"/>
</dbReference>
<dbReference type="PROSITE" id="PS51257">
    <property type="entry name" value="PROKAR_LIPOPROTEIN"/>
    <property type="match status" value="1"/>
</dbReference>
<evidence type="ECO:0000256" key="1">
    <source>
        <dbReference type="SAM" id="SignalP"/>
    </source>
</evidence>
<dbReference type="EMBL" id="CH991547">
    <property type="protein sequence ID" value="EDQ90471.1"/>
    <property type="molecule type" value="Genomic_DNA"/>
</dbReference>
<keyword evidence="3" id="KW-1185">Reference proteome</keyword>